<dbReference type="AlphaFoldDB" id="A0A9N9BQ90"/>
<dbReference type="OrthoDB" id="2403806at2759"/>
<name>A0A9N9BQ90_9GLOM</name>
<evidence type="ECO:0000256" key="1">
    <source>
        <dbReference type="SAM" id="MobiDB-lite"/>
    </source>
</evidence>
<keyword evidence="2" id="KW-0472">Membrane</keyword>
<accession>A0A9N9BQ90</accession>
<evidence type="ECO:0000313" key="3">
    <source>
        <dbReference type="EMBL" id="CAG8575957.1"/>
    </source>
</evidence>
<reference evidence="3" key="1">
    <citation type="submission" date="2021-06" db="EMBL/GenBank/DDBJ databases">
        <authorList>
            <person name="Kallberg Y."/>
            <person name="Tangrot J."/>
            <person name="Rosling A."/>
        </authorList>
    </citation>
    <scope>NUCLEOTIDE SEQUENCE</scope>
    <source>
        <strain evidence="3">IA702</strain>
    </source>
</reference>
<protein>
    <submittedName>
        <fullName evidence="3">6127_t:CDS:1</fullName>
    </submittedName>
</protein>
<feature type="compositionally biased region" description="Polar residues" evidence="1">
    <location>
        <begin position="273"/>
        <end position="283"/>
    </location>
</feature>
<gene>
    <name evidence="3" type="ORF">POCULU_LOCUS6238</name>
</gene>
<proteinExistence type="predicted"/>
<evidence type="ECO:0000313" key="4">
    <source>
        <dbReference type="Proteomes" id="UP000789572"/>
    </source>
</evidence>
<organism evidence="3 4">
    <name type="scientific">Paraglomus occultum</name>
    <dbReference type="NCBI Taxonomy" id="144539"/>
    <lineage>
        <taxon>Eukaryota</taxon>
        <taxon>Fungi</taxon>
        <taxon>Fungi incertae sedis</taxon>
        <taxon>Mucoromycota</taxon>
        <taxon>Glomeromycotina</taxon>
        <taxon>Glomeromycetes</taxon>
        <taxon>Paraglomerales</taxon>
        <taxon>Paraglomeraceae</taxon>
        <taxon>Paraglomus</taxon>
    </lineage>
</organism>
<feature type="region of interest" description="Disordered" evidence="1">
    <location>
        <begin position="268"/>
        <end position="296"/>
    </location>
</feature>
<feature type="transmembrane region" description="Helical" evidence="2">
    <location>
        <begin position="207"/>
        <end position="228"/>
    </location>
</feature>
<keyword evidence="2" id="KW-0812">Transmembrane</keyword>
<dbReference type="EMBL" id="CAJVPJ010001111">
    <property type="protein sequence ID" value="CAG8575957.1"/>
    <property type="molecule type" value="Genomic_DNA"/>
</dbReference>
<sequence>MVSRQKSRHWAGGLPEFINDILIDGQVSRSECQSYLGPSMFDLTTKSYIVNFSARDFIFPEPASHHYDKTVIRRINFQIVLKDQFYPPGGDAQMSAHLFDAESQAVSPNGLKYSEAEINSTVYSNFYTLGKSQHNVFKIERTIRKFIIPSLQNVLIGRPNFVTLPMLSSTYASFPLVGVSNNIYARASVEPSSYIVNTEIEKSDLTLLDVLSALGGMYSLIMAFYVILYGDKSIEPWGLIQKLRAKSVRNELEDKKGKHIDMTEWIKPPQGEKTATSRSNVADSASEDIESSPGESTVSVAIDEKTKIEVDPMEELKSKVAILEKRQQALENFLQNYVVSMSFYTEKDNRTKCF</sequence>
<keyword evidence="4" id="KW-1185">Reference proteome</keyword>
<comment type="caution">
    <text evidence="3">The sequence shown here is derived from an EMBL/GenBank/DDBJ whole genome shotgun (WGS) entry which is preliminary data.</text>
</comment>
<evidence type="ECO:0000256" key="2">
    <source>
        <dbReference type="SAM" id="Phobius"/>
    </source>
</evidence>
<keyword evidence="2" id="KW-1133">Transmembrane helix</keyword>
<dbReference type="Proteomes" id="UP000789572">
    <property type="component" value="Unassembled WGS sequence"/>
</dbReference>